<reference evidence="10" key="1">
    <citation type="submission" date="2018-12" db="EMBL/GenBank/DDBJ databases">
        <title>Tengunoibacter tsumagoiensis gen. nov., sp. nov., Dictyobacter kobayashii sp. nov., D. alpinus sp. nov., and D. joshuensis sp. nov. and description of Dictyobacteraceae fam. nov. within the order Ktedonobacterales isolated from Tengu-no-mugimeshi.</title>
        <authorList>
            <person name="Wang C.M."/>
            <person name="Zheng Y."/>
            <person name="Sakai Y."/>
            <person name="Toyoda A."/>
            <person name="Minakuchi Y."/>
            <person name="Abe K."/>
            <person name="Yokota A."/>
            <person name="Yabe S."/>
        </authorList>
    </citation>
    <scope>NUCLEOTIDE SEQUENCE [LARGE SCALE GENOMIC DNA]</scope>
    <source>
        <strain evidence="10">Uno3</strain>
    </source>
</reference>
<dbReference type="AlphaFoldDB" id="A0A402A683"/>
<evidence type="ECO:0000256" key="5">
    <source>
        <dbReference type="ARBA" id="ARBA00022989"/>
    </source>
</evidence>
<keyword evidence="3" id="KW-1003">Cell membrane</keyword>
<feature type="transmembrane region" description="Helical" evidence="7">
    <location>
        <begin position="95"/>
        <end position="114"/>
    </location>
</feature>
<evidence type="ECO:0000259" key="8">
    <source>
        <dbReference type="Pfam" id="PF00892"/>
    </source>
</evidence>
<feature type="domain" description="EamA" evidence="8">
    <location>
        <begin position="8"/>
        <end position="137"/>
    </location>
</feature>
<evidence type="ECO:0000313" key="9">
    <source>
        <dbReference type="EMBL" id="GCE14599.1"/>
    </source>
</evidence>
<evidence type="ECO:0000256" key="4">
    <source>
        <dbReference type="ARBA" id="ARBA00022692"/>
    </source>
</evidence>
<feature type="transmembrane region" description="Helical" evidence="7">
    <location>
        <begin position="212"/>
        <end position="232"/>
    </location>
</feature>
<evidence type="ECO:0000256" key="7">
    <source>
        <dbReference type="SAM" id="Phobius"/>
    </source>
</evidence>
<feature type="transmembrane region" description="Helical" evidence="7">
    <location>
        <begin position="70"/>
        <end position="89"/>
    </location>
</feature>
<dbReference type="PANTHER" id="PTHR42920:SF5">
    <property type="entry name" value="EAMA DOMAIN-CONTAINING PROTEIN"/>
    <property type="match status" value="1"/>
</dbReference>
<feature type="transmembrane region" description="Helical" evidence="7">
    <location>
        <begin position="370"/>
        <end position="391"/>
    </location>
</feature>
<evidence type="ECO:0000256" key="6">
    <source>
        <dbReference type="ARBA" id="ARBA00023136"/>
    </source>
</evidence>
<evidence type="ECO:0000256" key="3">
    <source>
        <dbReference type="ARBA" id="ARBA00022475"/>
    </source>
</evidence>
<feature type="transmembrane region" description="Helical" evidence="7">
    <location>
        <begin position="36"/>
        <end position="58"/>
    </location>
</feature>
<feature type="transmembrane region" description="Helical" evidence="7">
    <location>
        <begin position="239"/>
        <end position="260"/>
    </location>
</feature>
<accession>A0A402A683</accession>
<protein>
    <recommendedName>
        <fullName evidence="8">EamA domain-containing protein</fullName>
    </recommendedName>
</protein>
<sequence length="530" mass="59490">MKKLKVIASLAFLLNTLLFGSYYSVAKEVLGRVDPIVFTFFTMLTLVPPAICIIAFHWKHMTKEAVKSGFVLGSCLCLGLFTLAVALKYNSATGTAFFPSLNALLAVFCTWLFLRQPMARATWFAGAVSVVGAILLITNASIGGARGALIAFIGGLFCTFYVFLSDHEQKDPAIYWPLFGVELLTMALWANLIALLFGDWQMVNFTFPKDVWVVLFIGLGTIFLPTLISLLLQKYISPITVSFIYILEPILGTIVAAFYLHEILPLDGYLGGGLIVAGAVIHTWGTIERPNNTLVLRRQLFIAGERMHASLISTLLYPVLCCATGIFIVYKLGGFPPQVWSDLYLLGPQLPALMRDGQGFAVSLLLAQSASWLIAWISIVVMGGIATYRAIMRVYHFYKPIESTVDIRTLRQLGYTPFSRSAARRRVDKPLVLQRRQRRQDRLHLSTRRQQTFRVKQPQRSMPMLDEMEWVEQQSAGSLVRLPRTRLIGLADHGRSENSVYNAAIMQTDDTWGNHWVYWDELGNAEMREQ</sequence>
<feature type="transmembrane region" description="Helical" evidence="7">
    <location>
        <begin position="148"/>
        <end position="164"/>
    </location>
</feature>
<dbReference type="GO" id="GO:0005886">
    <property type="term" value="C:plasma membrane"/>
    <property type="evidence" value="ECO:0007669"/>
    <property type="project" value="UniProtKB-SubCell"/>
</dbReference>
<keyword evidence="10" id="KW-1185">Reference proteome</keyword>
<dbReference type="EMBL" id="BIFR01000002">
    <property type="protein sequence ID" value="GCE14599.1"/>
    <property type="molecule type" value="Genomic_DNA"/>
</dbReference>
<organism evidence="9 10">
    <name type="scientific">Tengunoibacter tsumagoiensis</name>
    <dbReference type="NCBI Taxonomy" id="2014871"/>
    <lineage>
        <taxon>Bacteria</taxon>
        <taxon>Bacillati</taxon>
        <taxon>Chloroflexota</taxon>
        <taxon>Ktedonobacteria</taxon>
        <taxon>Ktedonobacterales</taxon>
        <taxon>Dictyobacteraceae</taxon>
        <taxon>Tengunoibacter</taxon>
    </lineage>
</organism>
<dbReference type="Proteomes" id="UP000287352">
    <property type="component" value="Unassembled WGS sequence"/>
</dbReference>
<keyword evidence="5 7" id="KW-1133">Transmembrane helix</keyword>
<dbReference type="RefSeq" id="WP_126582154.1">
    <property type="nucleotide sequence ID" value="NZ_BIFR01000002.1"/>
</dbReference>
<keyword evidence="6 7" id="KW-0472">Membrane</keyword>
<comment type="similarity">
    <text evidence="2">Belongs to the EamA transporter family.</text>
</comment>
<comment type="subcellular location">
    <subcellularLocation>
        <location evidence="1">Cell membrane</location>
        <topology evidence="1">Multi-pass membrane protein</topology>
    </subcellularLocation>
</comment>
<feature type="transmembrane region" description="Helical" evidence="7">
    <location>
        <begin position="121"/>
        <end position="142"/>
    </location>
</feature>
<dbReference type="Pfam" id="PF00892">
    <property type="entry name" value="EamA"/>
    <property type="match status" value="2"/>
</dbReference>
<dbReference type="SUPFAM" id="SSF103481">
    <property type="entry name" value="Multidrug resistance efflux transporter EmrE"/>
    <property type="match status" value="2"/>
</dbReference>
<feature type="transmembrane region" description="Helical" evidence="7">
    <location>
        <begin position="308"/>
        <end position="330"/>
    </location>
</feature>
<dbReference type="InterPro" id="IPR037185">
    <property type="entry name" value="EmrE-like"/>
</dbReference>
<keyword evidence="4 7" id="KW-0812">Transmembrane</keyword>
<feature type="transmembrane region" description="Helical" evidence="7">
    <location>
        <begin position="266"/>
        <end position="287"/>
    </location>
</feature>
<evidence type="ECO:0000256" key="1">
    <source>
        <dbReference type="ARBA" id="ARBA00004651"/>
    </source>
</evidence>
<dbReference type="PANTHER" id="PTHR42920">
    <property type="entry name" value="OS03G0707200 PROTEIN-RELATED"/>
    <property type="match status" value="1"/>
</dbReference>
<name>A0A402A683_9CHLR</name>
<gene>
    <name evidence="9" type="ORF">KTT_44580</name>
</gene>
<dbReference type="InterPro" id="IPR051258">
    <property type="entry name" value="Diverse_Substrate_Transporter"/>
</dbReference>
<feature type="transmembrane region" description="Helical" evidence="7">
    <location>
        <begin position="176"/>
        <end position="197"/>
    </location>
</feature>
<dbReference type="OrthoDB" id="141927at2"/>
<evidence type="ECO:0000313" key="10">
    <source>
        <dbReference type="Proteomes" id="UP000287352"/>
    </source>
</evidence>
<proteinExistence type="inferred from homology"/>
<evidence type="ECO:0000256" key="2">
    <source>
        <dbReference type="ARBA" id="ARBA00007362"/>
    </source>
</evidence>
<comment type="caution">
    <text evidence="9">The sequence shown here is derived from an EMBL/GenBank/DDBJ whole genome shotgun (WGS) entry which is preliminary data.</text>
</comment>
<dbReference type="InterPro" id="IPR000620">
    <property type="entry name" value="EamA_dom"/>
</dbReference>
<feature type="domain" description="EamA" evidence="8">
    <location>
        <begin position="146"/>
        <end position="281"/>
    </location>
</feature>